<comment type="catalytic activity">
    <reaction evidence="14">
        <text>xanthine + NAD(+) + H2O = urate + NADH + H(+)</text>
        <dbReference type="Rhea" id="RHEA:16669"/>
        <dbReference type="ChEBI" id="CHEBI:15377"/>
        <dbReference type="ChEBI" id="CHEBI:15378"/>
        <dbReference type="ChEBI" id="CHEBI:17712"/>
        <dbReference type="ChEBI" id="CHEBI:17775"/>
        <dbReference type="ChEBI" id="CHEBI:57540"/>
        <dbReference type="ChEBI" id="CHEBI:57945"/>
        <dbReference type="EC" id="1.17.1.4"/>
    </reaction>
</comment>
<feature type="binding site" evidence="18">
    <location>
        <position position="74"/>
    </location>
    <ligand>
        <name>[2Fe-2S] cluster</name>
        <dbReference type="ChEBI" id="CHEBI:190135"/>
        <label>1</label>
    </ligand>
</feature>
<dbReference type="RefSeq" id="XP_007701174.1">
    <property type="nucleotide sequence ID" value="XM_007702984.1"/>
</dbReference>
<feature type="binding site" evidence="18">
    <location>
        <position position="1055"/>
    </location>
    <ligand>
        <name>Mo-molybdopterin</name>
        <dbReference type="ChEBI" id="CHEBI:71302"/>
    </ligand>
    <ligandPart>
        <name>Mo</name>
        <dbReference type="ChEBI" id="CHEBI:28685"/>
    </ligandPart>
</feature>
<name>M2R779_COCSN</name>
<feature type="binding site" evidence="18">
    <location>
        <position position="79"/>
    </location>
    <ligand>
        <name>[2Fe-2S] cluster</name>
        <dbReference type="ChEBI" id="CHEBI:190135"/>
        <label>1</label>
    </ligand>
</feature>
<dbReference type="SUPFAM" id="SSF56003">
    <property type="entry name" value="Molybdenum cofactor-binding domain"/>
    <property type="match status" value="1"/>
</dbReference>
<dbReference type="PROSITE" id="PS51085">
    <property type="entry name" value="2FE2S_FER_2"/>
    <property type="match status" value="1"/>
</dbReference>
<organism evidence="22 23">
    <name type="scientific">Cochliobolus sativus (strain ND90Pr / ATCC 201652)</name>
    <name type="common">Common root rot and spot blotch fungus</name>
    <name type="synonym">Bipolaris sorokiniana</name>
    <dbReference type="NCBI Taxonomy" id="665912"/>
    <lineage>
        <taxon>Eukaryota</taxon>
        <taxon>Fungi</taxon>
        <taxon>Dikarya</taxon>
        <taxon>Ascomycota</taxon>
        <taxon>Pezizomycotina</taxon>
        <taxon>Dothideomycetes</taxon>
        <taxon>Pleosporomycetidae</taxon>
        <taxon>Pleosporales</taxon>
        <taxon>Pleosporineae</taxon>
        <taxon>Pleosporaceae</taxon>
        <taxon>Bipolaris</taxon>
    </lineage>
</organism>
<keyword evidence="23" id="KW-1185">Reference proteome</keyword>
<feature type="binding site" evidence="17">
    <location>
        <begin position="494"/>
        <end position="498"/>
    </location>
    <ligand>
        <name>FAD</name>
        <dbReference type="ChEBI" id="CHEBI:57692"/>
    </ligand>
</feature>
<dbReference type="OrthoDB" id="8300278at2759"/>
<dbReference type="InterPro" id="IPR016169">
    <property type="entry name" value="FAD-bd_PCMH_sub2"/>
</dbReference>
<dbReference type="Gene3D" id="1.10.150.120">
    <property type="entry name" value="[2Fe-2S]-binding domain"/>
    <property type="match status" value="1"/>
</dbReference>
<sequence>MSLPVPPKGSAADPPWAHSAVDALTPLIEATYKTPDITTYINGRKTVISNPNPHWTLLDYLRAQPNLKGTKLGCGEGGCGACTVVLQVADSQSEKKRIKYLSVNACLFPLVGIDGKHVITVEGIGSVGRPHPLQERIAKLHGSQCGFCTPGIVMSLYAIVRNAYNPETNKFHLSAREIEMEGHLDGNLCRCTGYKPILQAAKTFVTQDLNGQLAEEDGPITQDAGGFEDDVTDLTRSGCAGSPKVSCGRPGGCCRDEPSDSSSADSKSNTSSPPSEPTSTSEDEHTPAVLGTKQPPQADPEISGAKYAKPLKSKEGDAAAQTKTSTSAALAPAANSEKGVPRTEFQEYTPDTELIFPSALWKHEPQPICYGNDKKIWFRPTKLDQLLDLKDAFPSAKLVGGASEVQVEVRFKNSDFAVSIYISDIPELKHTKLPMDAQLENAKELVIAANTPLTELEEICKTVCAKLGKRAMVLEALRKQLRYFAGRQIRNVASLAGNIATASPISDANPVLLAAGATLEAINKKDGSVHLPMSNFFVAYRTTSLPPDAALYRIRIPLPSKDSREVLKAYKQAKRKDDDIAIVTAAFRVRLDSAGRVEDACIVFGGMAPMTKDSPKTQSALLGKPWFHSETLDAALTALTQDYDLPYSVPGGMADYRKTLTLSLFFRFWHEAAAEFGLGNVDQQVVDEIHRDISSGTRDNYNPYEQRVVGRQVPHLSALKQCTGEAEYIDDMPRLDRELFGGLVMSTKAHARILSIDWDRALEMPGVVGYIDRNSIPSDANIWGSIKKDEPFFAEDEVLSHGQVIGMVYADTALEAQAAARAVKVEYEELPHILTIDEAIAVKSYFPHGKFLKKGLAIEEKMADAFAQCDRIFEGMCRLGGQEHFYLETNAALAIPSGEDGAIEVWSSTQNTMEVQEFVSSVLGVPSNRVNARVKRMGGGFGGKESRSVPFAVYTAIAARKEKRPVRIMLNRDEDMLLSGQRHPFKAQWKVGVSKEGKLLAMEADVYDNGGFSQDMSGAVMDRCLTHFDNAYECPNVFLRGHVCRTNIHSNTAFRGFGAPQGMYFAETIMYNISEGLGIDVDELRWKNLYKPGEHTPFFQKIDEDWHVPMLLHQLSKSSDYEKRKAAVKEFNKKNRWRKRGISLIPSKFGLSFATALHLNQAAAYVKIYHDGSVLLHHGGTEMGQGLYTKMCQIAAQELGTPLDAIYTQDSQTYQIVNASPTAASSGSDLNGMAIKNACDQLNERLKPYREKLGPDAPLKDLAHAAYIDRVNLAANGFWKMPKVGYTWGDTNLETVKPMYYYWTQGAACSEVELDLLTGDHTVLRSDIMMDVGNSINPAIDYGQIEGAFLQGLGLFTIEESLWTARSGALFTRGPGTYKIPGFSDIPQIFNASMLRYDNEGNPLSWNHLRTVQSSKGIGEPPLFLGSTVFFALREAVREARRMNGKSVGESEGEGVWNLDSPATCERLRLAVGDELVERARVVRKEGEEPFLVAVA</sequence>
<dbReference type="EMBL" id="KB445645">
    <property type="protein sequence ID" value="EMD62849.1"/>
    <property type="molecule type" value="Genomic_DNA"/>
</dbReference>
<feature type="binding site" evidence="17">
    <location>
        <position position="1057"/>
    </location>
    <ligand>
        <name>substrate</name>
    </ligand>
</feature>
<dbReference type="PANTHER" id="PTHR45444:SF3">
    <property type="entry name" value="XANTHINE DEHYDROGENASE"/>
    <property type="match status" value="1"/>
</dbReference>
<dbReference type="SUPFAM" id="SSF56176">
    <property type="entry name" value="FAD-binding/transporter-associated domain-like"/>
    <property type="match status" value="1"/>
</dbReference>
<feature type="binding site" evidence="18">
    <location>
        <position position="191"/>
    </location>
    <ligand>
        <name>[2Fe-2S] cluster</name>
        <dbReference type="ChEBI" id="CHEBI:190135"/>
        <label>2</label>
    </ligand>
</feature>
<feature type="binding site" evidence="17">
    <location>
        <position position="484"/>
    </location>
    <ligand>
        <name>FAD</name>
        <dbReference type="ChEBI" id="CHEBI:57692"/>
    </ligand>
</feature>
<feature type="binding site" evidence="18">
    <location>
        <position position="941"/>
    </location>
    <ligand>
        <name>Mo-molybdopterin</name>
        <dbReference type="ChEBI" id="CHEBI:71302"/>
    </ligand>
    <ligandPart>
        <name>Mo</name>
        <dbReference type="ChEBI" id="CHEBI:28685"/>
    </ligandPart>
</feature>
<dbReference type="SMART" id="SM01092">
    <property type="entry name" value="CO_deh_flav_C"/>
    <property type="match status" value="1"/>
</dbReference>
<dbReference type="Gene3D" id="3.30.43.10">
    <property type="entry name" value="Uridine Diphospho-n-acetylenolpyruvylglucosamine Reductase, domain 2"/>
    <property type="match status" value="1"/>
</dbReference>
<dbReference type="SUPFAM" id="SSF47741">
    <property type="entry name" value="CO dehydrogenase ISP C-domain like"/>
    <property type="match status" value="1"/>
</dbReference>
<evidence type="ECO:0000256" key="9">
    <source>
        <dbReference type="ARBA" id="ARBA00023002"/>
    </source>
</evidence>
<feature type="binding site" evidence="18">
    <location>
        <position position="148"/>
    </location>
    <ligand>
        <name>[2Fe-2S] cluster</name>
        <dbReference type="ChEBI" id="CHEBI:190135"/>
        <label>2</label>
    </ligand>
</feature>
<dbReference type="PROSITE" id="PS51387">
    <property type="entry name" value="FAD_PCMH"/>
    <property type="match status" value="1"/>
</dbReference>
<dbReference type="Pfam" id="PF00941">
    <property type="entry name" value="FAD_binding_5"/>
    <property type="match status" value="1"/>
</dbReference>
<dbReference type="InterPro" id="IPR012675">
    <property type="entry name" value="Beta-grasp_dom_sf"/>
</dbReference>
<dbReference type="PROSITE" id="PS00197">
    <property type="entry name" value="2FE2S_FER_1"/>
    <property type="match status" value="1"/>
</dbReference>
<dbReference type="InterPro" id="IPR036010">
    <property type="entry name" value="2Fe-2S_ferredoxin-like_sf"/>
</dbReference>
<dbReference type="Pfam" id="PF20256">
    <property type="entry name" value="MoCoBD_2"/>
    <property type="match status" value="1"/>
</dbReference>
<evidence type="ECO:0000256" key="11">
    <source>
        <dbReference type="ARBA" id="ARBA00023014"/>
    </source>
</evidence>
<feature type="compositionally biased region" description="Low complexity" evidence="19">
    <location>
        <begin position="260"/>
        <end position="280"/>
    </location>
</feature>
<evidence type="ECO:0000256" key="5">
    <source>
        <dbReference type="ARBA" id="ARBA00022630"/>
    </source>
</evidence>
<reference evidence="23" key="2">
    <citation type="journal article" date="2013" name="PLoS Genet.">
        <title>Comparative genome structure, secondary metabolite, and effector coding capacity across Cochliobolus pathogens.</title>
        <authorList>
            <person name="Condon B.J."/>
            <person name="Leng Y."/>
            <person name="Wu D."/>
            <person name="Bushley K.E."/>
            <person name="Ohm R.A."/>
            <person name="Otillar R."/>
            <person name="Martin J."/>
            <person name="Schackwitz W."/>
            <person name="Grimwood J."/>
            <person name="MohdZainudin N."/>
            <person name="Xue C."/>
            <person name="Wang R."/>
            <person name="Manning V.A."/>
            <person name="Dhillon B."/>
            <person name="Tu Z.J."/>
            <person name="Steffenson B.J."/>
            <person name="Salamov A."/>
            <person name="Sun H."/>
            <person name="Lowry S."/>
            <person name="LaButti K."/>
            <person name="Han J."/>
            <person name="Copeland A."/>
            <person name="Lindquist E."/>
            <person name="Barry K."/>
            <person name="Schmutz J."/>
            <person name="Baker S.E."/>
            <person name="Ciuffetti L.M."/>
            <person name="Grigoriev I.V."/>
            <person name="Zhong S."/>
            <person name="Turgeon B.G."/>
        </authorList>
    </citation>
    <scope>NUCLEOTIDE SEQUENCE [LARGE SCALE GENOMIC DNA]</scope>
    <source>
        <strain evidence="23">ND90Pr / ATCC 201652</strain>
    </source>
</reference>
<comment type="catalytic activity">
    <reaction evidence="15">
        <text>hypoxanthine + NAD(+) + H2O = xanthine + NADH + H(+)</text>
        <dbReference type="Rhea" id="RHEA:24670"/>
        <dbReference type="ChEBI" id="CHEBI:15377"/>
        <dbReference type="ChEBI" id="CHEBI:15378"/>
        <dbReference type="ChEBI" id="CHEBI:17368"/>
        <dbReference type="ChEBI" id="CHEBI:17712"/>
        <dbReference type="ChEBI" id="CHEBI:57540"/>
        <dbReference type="ChEBI" id="CHEBI:57945"/>
        <dbReference type="EC" id="1.17.1.4"/>
    </reaction>
</comment>
<dbReference type="FunFam" id="3.30.365.10:FF:000002">
    <property type="entry name" value="Xanthine dehydrogenase oxidase"/>
    <property type="match status" value="1"/>
</dbReference>
<dbReference type="Pfam" id="PF03450">
    <property type="entry name" value="CO_deh_flav_C"/>
    <property type="match status" value="1"/>
</dbReference>
<feature type="active site" description="Proton acceptor" evidence="16">
    <location>
        <position position="1420"/>
    </location>
</feature>
<dbReference type="Gene3D" id="3.30.465.10">
    <property type="match status" value="1"/>
</dbReference>
<dbReference type="KEGG" id="bsc:COCSADRAFT_172265"/>
<dbReference type="InterPro" id="IPR008274">
    <property type="entry name" value="AldOxase/xan_DH_MoCoBD1"/>
</dbReference>
<dbReference type="Gene3D" id="3.30.390.50">
    <property type="entry name" value="CO dehydrogenase flavoprotein, C-terminal domain"/>
    <property type="match status" value="1"/>
</dbReference>
<feature type="binding site" evidence="18">
    <location>
        <position position="82"/>
    </location>
    <ligand>
        <name>[2Fe-2S] cluster</name>
        <dbReference type="ChEBI" id="CHEBI:190135"/>
        <label>1</label>
    </ligand>
</feature>
<reference evidence="22 23" key="1">
    <citation type="journal article" date="2012" name="PLoS Pathog.">
        <title>Diverse lifestyles and strategies of plant pathogenesis encoded in the genomes of eighteen Dothideomycetes fungi.</title>
        <authorList>
            <person name="Ohm R.A."/>
            <person name="Feau N."/>
            <person name="Henrissat B."/>
            <person name="Schoch C.L."/>
            <person name="Horwitz B.A."/>
            <person name="Barry K.W."/>
            <person name="Condon B.J."/>
            <person name="Copeland A.C."/>
            <person name="Dhillon B."/>
            <person name="Glaser F."/>
            <person name="Hesse C.N."/>
            <person name="Kosti I."/>
            <person name="LaButti K."/>
            <person name="Lindquist E.A."/>
            <person name="Lucas S."/>
            <person name="Salamov A.A."/>
            <person name="Bradshaw R.E."/>
            <person name="Ciuffetti L."/>
            <person name="Hamelin R.C."/>
            <person name="Kema G.H.J."/>
            <person name="Lawrence C."/>
            <person name="Scott J.A."/>
            <person name="Spatafora J.W."/>
            <person name="Turgeon B.G."/>
            <person name="de Wit P.J.G.M."/>
            <person name="Zhong S."/>
            <person name="Goodwin S.B."/>
            <person name="Grigoriev I.V."/>
        </authorList>
    </citation>
    <scope>NUCLEOTIDE SEQUENCE [LARGE SCALE GENOMIC DNA]</scope>
    <source>
        <strain evidence="23">ND90Pr / ATCC 201652</strain>
    </source>
</reference>
<dbReference type="InterPro" id="IPR036856">
    <property type="entry name" value="Ald_Oxase/Xan_DH_a/b_sf"/>
</dbReference>
<dbReference type="InterPro" id="IPR016166">
    <property type="entry name" value="FAD-bd_PCMH"/>
</dbReference>
<evidence type="ECO:0000256" key="6">
    <source>
        <dbReference type="ARBA" id="ARBA00022714"/>
    </source>
</evidence>
<dbReference type="GeneID" id="19132788"/>
<dbReference type="PIRSF" id="PIRSF000127">
    <property type="entry name" value="Xanthine_DH"/>
    <property type="match status" value="1"/>
</dbReference>
<feature type="domain" description="FAD-binding PCMH-type" evidence="21">
    <location>
        <begin position="370"/>
        <end position="561"/>
    </location>
</feature>
<keyword evidence="9" id="KW-0560">Oxidoreductase</keyword>
<dbReference type="SMART" id="SM01008">
    <property type="entry name" value="Ald_Xan_dh_C"/>
    <property type="match status" value="1"/>
</dbReference>
<keyword evidence="7 18" id="KW-0479">Metal-binding</keyword>
<dbReference type="eggNOG" id="KOG0430">
    <property type="taxonomic scope" value="Eukaryota"/>
</dbReference>
<keyword evidence="12" id="KW-0520">NAD</keyword>
<comment type="cofactor">
    <cofactor evidence="1 17">
        <name>FAD</name>
        <dbReference type="ChEBI" id="CHEBI:57692"/>
    </cofactor>
</comment>
<dbReference type="InterPro" id="IPR016208">
    <property type="entry name" value="Ald_Oxase/xanthine_DH-like"/>
</dbReference>
<dbReference type="InterPro" id="IPR002888">
    <property type="entry name" value="2Fe-2S-bd"/>
</dbReference>
<evidence type="ECO:0000256" key="19">
    <source>
        <dbReference type="SAM" id="MobiDB-lite"/>
    </source>
</evidence>
<keyword evidence="5" id="KW-0285">Flavoprotein</keyword>
<feature type="binding site" evidence="17">
    <location>
        <position position="507"/>
    </location>
    <ligand>
        <name>FAD</name>
        <dbReference type="ChEBI" id="CHEBI:57692"/>
    </ligand>
</feature>
<keyword evidence="11 18" id="KW-0411">Iron-sulfur</keyword>
<dbReference type="SUPFAM" id="SSF54292">
    <property type="entry name" value="2Fe-2S ferredoxin-like"/>
    <property type="match status" value="1"/>
</dbReference>
<keyword evidence="4 18" id="KW-0500">Molybdenum</keyword>
<feature type="binding site" evidence="18">
    <location>
        <position position="189"/>
    </location>
    <ligand>
        <name>[2Fe-2S] cluster</name>
        <dbReference type="ChEBI" id="CHEBI:190135"/>
        <label>2</label>
    </ligand>
</feature>
<dbReference type="FunFam" id="3.30.365.10:FF:000003">
    <property type="entry name" value="Aldehyde oxidase 1"/>
    <property type="match status" value="1"/>
</dbReference>
<dbReference type="Gene3D" id="3.10.20.30">
    <property type="match status" value="1"/>
</dbReference>
<dbReference type="FunFam" id="3.10.20.30:FF:000015">
    <property type="entry name" value="Aldehyde oxidase 1"/>
    <property type="match status" value="1"/>
</dbReference>
<dbReference type="EC" id="1.17.1.4" evidence="3"/>
<feature type="binding site" evidence="17">
    <location>
        <position position="551"/>
    </location>
    <ligand>
        <name>FAD</name>
        <dbReference type="ChEBI" id="CHEBI:57692"/>
    </ligand>
</feature>
<evidence type="ECO:0000256" key="1">
    <source>
        <dbReference type="ARBA" id="ARBA00001974"/>
    </source>
</evidence>
<evidence type="ECO:0000313" key="23">
    <source>
        <dbReference type="Proteomes" id="UP000016934"/>
    </source>
</evidence>
<evidence type="ECO:0000256" key="13">
    <source>
        <dbReference type="ARBA" id="ARBA00034078"/>
    </source>
</evidence>
<gene>
    <name evidence="22" type="ORF">COCSADRAFT_172265</name>
</gene>
<dbReference type="GO" id="GO:0005506">
    <property type="term" value="F:iron ion binding"/>
    <property type="evidence" value="ECO:0007669"/>
    <property type="project" value="InterPro"/>
</dbReference>
<evidence type="ECO:0000256" key="12">
    <source>
        <dbReference type="ARBA" id="ARBA00023027"/>
    </source>
</evidence>
<dbReference type="Gene3D" id="3.90.1170.50">
    <property type="entry name" value="Aldehyde oxidase/xanthine dehydrogenase, a/b hammerhead"/>
    <property type="match status" value="1"/>
</dbReference>
<evidence type="ECO:0000256" key="17">
    <source>
        <dbReference type="PIRSR" id="PIRSR000127-2"/>
    </source>
</evidence>
<evidence type="ECO:0000256" key="8">
    <source>
        <dbReference type="ARBA" id="ARBA00022827"/>
    </source>
</evidence>
<keyword evidence="8 17" id="KW-0274">FAD</keyword>
<dbReference type="FunFam" id="3.30.43.10:FF:000001">
    <property type="entry name" value="Xanthine dehydrogenase/oxidase"/>
    <property type="match status" value="1"/>
</dbReference>
<feature type="binding site" evidence="17">
    <location>
        <position position="1023"/>
    </location>
    <ligand>
        <name>substrate</name>
    </ligand>
</feature>
<dbReference type="Pfam" id="PF01799">
    <property type="entry name" value="Fer2_2"/>
    <property type="match status" value="1"/>
</dbReference>
<dbReference type="FunFam" id="3.30.465.10:FF:000004">
    <property type="entry name" value="Xanthine dehydrogenase/oxidase"/>
    <property type="match status" value="1"/>
</dbReference>
<dbReference type="InterPro" id="IPR002346">
    <property type="entry name" value="Mopterin_DH_FAD-bd"/>
</dbReference>
<evidence type="ECO:0000256" key="14">
    <source>
        <dbReference type="ARBA" id="ARBA00049017"/>
    </source>
</evidence>
<comment type="cofactor">
    <cofactor evidence="18">
        <name>[2Fe-2S] cluster</name>
        <dbReference type="ChEBI" id="CHEBI:190135"/>
    </cofactor>
    <text evidence="18">Binds 2 [2Fe-2S] clusters.</text>
</comment>
<feature type="binding site" evidence="17">
    <location>
        <position position="571"/>
    </location>
    <ligand>
        <name>FAD</name>
        <dbReference type="ChEBI" id="CHEBI:57692"/>
    </ligand>
</feature>
<keyword evidence="6 18" id="KW-0001">2Fe-2S</keyword>
<dbReference type="Pfam" id="PF01315">
    <property type="entry name" value="Ald_Xan_dh_C"/>
    <property type="match status" value="1"/>
</dbReference>
<evidence type="ECO:0000259" key="21">
    <source>
        <dbReference type="PROSITE" id="PS51387"/>
    </source>
</evidence>
<dbReference type="OMA" id="QCRWKVG"/>
<dbReference type="InterPro" id="IPR036318">
    <property type="entry name" value="FAD-bd_PCMH-like_sf"/>
</dbReference>
<feature type="binding site" evidence="18">
    <location>
        <position position="106"/>
    </location>
    <ligand>
        <name>[2Fe-2S] cluster</name>
        <dbReference type="ChEBI" id="CHEBI:190135"/>
        <label>1</label>
    </ligand>
</feature>
<dbReference type="Proteomes" id="UP000016934">
    <property type="component" value="Unassembled WGS sequence"/>
</dbReference>
<dbReference type="Pfam" id="PF02738">
    <property type="entry name" value="MoCoBD_1"/>
    <property type="match status" value="1"/>
</dbReference>
<evidence type="ECO:0000256" key="4">
    <source>
        <dbReference type="ARBA" id="ARBA00022505"/>
    </source>
</evidence>
<keyword evidence="10 18" id="KW-0408">Iron</keyword>
<evidence type="ECO:0000256" key="18">
    <source>
        <dbReference type="PIRSR" id="PIRSR000127-3"/>
    </source>
</evidence>
<dbReference type="FunFam" id="3.30.365.10:FF:000001">
    <property type="entry name" value="Xanthine dehydrogenase oxidase"/>
    <property type="match status" value="1"/>
</dbReference>
<comment type="similarity">
    <text evidence="2">Belongs to the xanthine dehydrogenase family.</text>
</comment>
<evidence type="ECO:0000259" key="20">
    <source>
        <dbReference type="PROSITE" id="PS51085"/>
    </source>
</evidence>
<evidence type="ECO:0000256" key="16">
    <source>
        <dbReference type="PIRSR" id="PIRSR000127-1"/>
    </source>
</evidence>
<dbReference type="GO" id="GO:0006145">
    <property type="term" value="P:purine nucleobase catabolic process"/>
    <property type="evidence" value="ECO:0007669"/>
    <property type="project" value="UniProtKB-ARBA"/>
</dbReference>
<dbReference type="InterPro" id="IPR037165">
    <property type="entry name" value="AldOxase/xan_DH_Mopterin-bd_sf"/>
</dbReference>
<dbReference type="FunFam" id="3.90.1170.50:FF:000001">
    <property type="entry name" value="Aldehyde oxidase 1"/>
    <property type="match status" value="1"/>
</dbReference>
<evidence type="ECO:0000313" key="22">
    <source>
        <dbReference type="EMBL" id="EMD62849.1"/>
    </source>
</evidence>
<dbReference type="InterPro" id="IPR006058">
    <property type="entry name" value="2Fe2S_fd_BS"/>
</dbReference>
<evidence type="ECO:0000256" key="3">
    <source>
        <dbReference type="ARBA" id="ARBA00013123"/>
    </source>
</evidence>
<dbReference type="InterPro" id="IPR036683">
    <property type="entry name" value="CO_DH_flav_C_dom_sf"/>
</dbReference>
<feature type="binding site" evidence="17">
    <location>
        <position position="945"/>
    </location>
    <ligand>
        <name>substrate</name>
    </ligand>
</feature>
<dbReference type="STRING" id="665912.M2R779"/>
<comment type="cofactor">
    <cofactor evidence="18">
        <name>Mo-molybdopterin</name>
        <dbReference type="ChEBI" id="CHEBI:71302"/>
    </cofactor>
    <text evidence="18">Binds 1 Mo-molybdopterin (Mo-MPT) cofactor per subunit.</text>
</comment>
<evidence type="ECO:0000256" key="2">
    <source>
        <dbReference type="ARBA" id="ARBA00006849"/>
    </source>
</evidence>
<dbReference type="Gene3D" id="3.30.365.10">
    <property type="entry name" value="Aldehyde oxidase/xanthine dehydrogenase, molybdopterin binding domain"/>
    <property type="match status" value="4"/>
</dbReference>
<dbReference type="SUPFAM" id="SSF54665">
    <property type="entry name" value="CO dehydrogenase molybdoprotein N-domain-like"/>
    <property type="match status" value="1"/>
</dbReference>
<dbReference type="InterPro" id="IPR036884">
    <property type="entry name" value="2Fe-2S-bd_dom_sf"/>
</dbReference>
<dbReference type="GO" id="GO:0051537">
    <property type="term" value="F:2 iron, 2 sulfur cluster binding"/>
    <property type="evidence" value="ECO:0007669"/>
    <property type="project" value="UniProtKB-KW"/>
</dbReference>
<evidence type="ECO:0000256" key="15">
    <source>
        <dbReference type="ARBA" id="ARBA00049517"/>
    </source>
</evidence>
<dbReference type="GO" id="GO:0071949">
    <property type="term" value="F:FAD binding"/>
    <property type="evidence" value="ECO:0007669"/>
    <property type="project" value="InterPro"/>
</dbReference>
<dbReference type="SUPFAM" id="SSF55447">
    <property type="entry name" value="CO dehydrogenase flavoprotein C-terminal domain-like"/>
    <property type="match status" value="1"/>
</dbReference>
<protein>
    <recommendedName>
        <fullName evidence="3">xanthine dehydrogenase</fullName>
        <ecNumber evidence="3">1.17.1.4</ecNumber>
    </recommendedName>
</protein>
<dbReference type="HOGENOM" id="CLU_001681_1_2_1"/>
<feature type="binding site" evidence="18">
    <location>
        <position position="145"/>
    </location>
    <ligand>
        <name>[2Fe-2S] cluster</name>
        <dbReference type="ChEBI" id="CHEBI:190135"/>
        <label>2</label>
    </ligand>
</feature>
<dbReference type="InterPro" id="IPR000674">
    <property type="entry name" value="Ald_Oxase/Xan_DH_a/b"/>
</dbReference>
<feature type="region of interest" description="Disordered" evidence="19">
    <location>
        <begin position="238"/>
        <end position="342"/>
    </location>
</feature>
<comment type="cofactor">
    <cofactor evidence="13">
        <name>[2Fe-2S] cluster</name>
        <dbReference type="ChEBI" id="CHEBI:190135"/>
    </cofactor>
</comment>
<proteinExistence type="inferred from homology"/>
<dbReference type="Pfam" id="PF00111">
    <property type="entry name" value="Fer2"/>
    <property type="match status" value="1"/>
</dbReference>
<evidence type="ECO:0000256" key="7">
    <source>
        <dbReference type="ARBA" id="ARBA00022723"/>
    </source>
</evidence>
<dbReference type="PANTHER" id="PTHR45444">
    <property type="entry name" value="XANTHINE DEHYDROGENASE"/>
    <property type="match status" value="1"/>
</dbReference>
<accession>M2R779</accession>
<feature type="binding site" evidence="18">
    <location>
        <position position="1224"/>
    </location>
    <ligand>
        <name>Mo-molybdopterin</name>
        <dbReference type="ChEBI" id="CHEBI:71302"/>
    </ligand>
    <ligandPart>
        <name>Mo</name>
        <dbReference type="ChEBI" id="CHEBI:28685"/>
    </ligandPart>
</feature>
<dbReference type="InterPro" id="IPR001041">
    <property type="entry name" value="2Fe-2S_ferredoxin-type"/>
</dbReference>
<dbReference type="InterPro" id="IPR016167">
    <property type="entry name" value="FAD-bd_PCMH_sub1"/>
</dbReference>
<dbReference type="InterPro" id="IPR005107">
    <property type="entry name" value="CO_DH_flav_C"/>
</dbReference>
<feature type="binding site" evidence="17">
    <location>
        <begin position="398"/>
        <end position="405"/>
    </location>
    <ligand>
        <name>FAD</name>
        <dbReference type="ChEBI" id="CHEBI:57692"/>
    </ligand>
</feature>
<dbReference type="GO" id="GO:0004854">
    <property type="term" value="F:xanthine dehydrogenase activity"/>
    <property type="evidence" value="ECO:0007669"/>
    <property type="project" value="UniProtKB-EC"/>
</dbReference>
<dbReference type="InterPro" id="IPR046867">
    <property type="entry name" value="AldOxase/xan_DH_MoCoBD2"/>
</dbReference>
<feature type="domain" description="2Fe-2S ferredoxin-type" evidence="20">
    <location>
        <begin position="35"/>
        <end position="124"/>
    </location>
</feature>
<evidence type="ECO:0000256" key="10">
    <source>
        <dbReference type="ARBA" id="ARBA00023004"/>
    </source>
</evidence>
<feature type="compositionally biased region" description="Low complexity" evidence="19">
    <location>
        <begin position="318"/>
        <end position="331"/>
    </location>
</feature>
<feature type="binding site" evidence="18">
    <location>
        <position position="910"/>
    </location>
    <ligand>
        <name>Mo-molybdopterin</name>
        <dbReference type="ChEBI" id="CHEBI:71302"/>
    </ligand>
    <ligandPart>
        <name>Mo</name>
        <dbReference type="ChEBI" id="CHEBI:28685"/>
    </ligandPart>
</feature>